<sequence>RLMELRRANIERQKGPEKSLEESYDLSTLNFIFTAKFMESQKFSTAIVSELTLAPPCLKSTLSTSWKNAGV</sequence>
<name>A0A9P6ST70_9FUNG</name>
<evidence type="ECO:0000313" key="2">
    <source>
        <dbReference type="Proteomes" id="UP000749646"/>
    </source>
</evidence>
<reference evidence="1" key="1">
    <citation type="journal article" date="2020" name="Fungal Divers.">
        <title>Resolving the Mortierellaceae phylogeny through synthesis of multi-gene phylogenetics and phylogenomics.</title>
        <authorList>
            <person name="Vandepol N."/>
            <person name="Liber J."/>
            <person name="Desiro A."/>
            <person name="Na H."/>
            <person name="Kennedy M."/>
            <person name="Barry K."/>
            <person name="Grigoriev I.V."/>
            <person name="Miller A.N."/>
            <person name="O'Donnell K."/>
            <person name="Stajich J.E."/>
            <person name="Bonito G."/>
        </authorList>
    </citation>
    <scope>NUCLEOTIDE SEQUENCE</scope>
    <source>
        <strain evidence="1">MES-2147</strain>
    </source>
</reference>
<dbReference type="AlphaFoldDB" id="A0A9P6ST70"/>
<comment type="caution">
    <text evidence="1">The sequence shown here is derived from an EMBL/GenBank/DDBJ whole genome shotgun (WGS) entry which is preliminary data.</text>
</comment>
<dbReference type="Proteomes" id="UP000749646">
    <property type="component" value="Unassembled WGS sequence"/>
</dbReference>
<dbReference type="EMBL" id="JAAAHW010000743">
    <property type="protein sequence ID" value="KAF9999414.1"/>
    <property type="molecule type" value="Genomic_DNA"/>
</dbReference>
<evidence type="ECO:0000313" key="1">
    <source>
        <dbReference type="EMBL" id="KAF9999414.1"/>
    </source>
</evidence>
<feature type="non-terminal residue" evidence="1">
    <location>
        <position position="1"/>
    </location>
</feature>
<organism evidence="1 2">
    <name type="scientific">Modicella reniformis</name>
    <dbReference type="NCBI Taxonomy" id="1440133"/>
    <lineage>
        <taxon>Eukaryota</taxon>
        <taxon>Fungi</taxon>
        <taxon>Fungi incertae sedis</taxon>
        <taxon>Mucoromycota</taxon>
        <taxon>Mortierellomycotina</taxon>
        <taxon>Mortierellomycetes</taxon>
        <taxon>Mortierellales</taxon>
        <taxon>Mortierellaceae</taxon>
        <taxon>Modicella</taxon>
    </lineage>
</organism>
<accession>A0A9P6ST70</accession>
<proteinExistence type="predicted"/>
<keyword evidence="2" id="KW-1185">Reference proteome</keyword>
<protein>
    <submittedName>
        <fullName evidence="1">Uncharacterized protein</fullName>
    </submittedName>
</protein>
<gene>
    <name evidence="1" type="ORF">BGZ65_005220</name>
</gene>